<evidence type="ECO:0000256" key="1">
    <source>
        <dbReference type="SAM" id="MobiDB-lite"/>
    </source>
</evidence>
<feature type="region of interest" description="Disordered" evidence="1">
    <location>
        <begin position="49"/>
        <end position="83"/>
    </location>
</feature>
<dbReference type="OrthoDB" id="9978173at2759"/>
<dbReference type="Pfam" id="PF14388">
    <property type="entry name" value="DUF4419"/>
    <property type="match status" value="1"/>
</dbReference>
<reference evidence="2" key="1">
    <citation type="submission" date="2020-05" db="EMBL/GenBank/DDBJ databases">
        <title>Mycena genomes resolve the evolution of fungal bioluminescence.</title>
        <authorList>
            <person name="Tsai I.J."/>
        </authorList>
    </citation>
    <scope>NUCLEOTIDE SEQUENCE</scope>
    <source>
        <strain evidence="2">110903Hualien_Pintung</strain>
    </source>
</reference>
<protein>
    <submittedName>
        <fullName evidence="2">Uncharacterized protein</fullName>
    </submittedName>
</protein>
<dbReference type="PANTHER" id="PTHR31252:SF11">
    <property type="entry name" value="DUF4419 DOMAIN-CONTAINING PROTEIN"/>
    <property type="match status" value="1"/>
</dbReference>
<dbReference type="EMBL" id="JACAZE010000009">
    <property type="protein sequence ID" value="KAF7305879.1"/>
    <property type="molecule type" value="Genomic_DNA"/>
</dbReference>
<feature type="region of interest" description="Disordered" evidence="1">
    <location>
        <begin position="448"/>
        <end position="476"/>
    </location>
</feature>
<evidence type="ECO:0000313" key="3">
    <source>
        <dbReference type="Proteomes" id="UP000613580"/>
    </source>
</evidence>
<accession>A0A8H6W4W9</accession>
<feature type="compositionally biased region" description="Basic residues" evidence="1">
    <location>
        <begin position="452"/>
        <end position="461"/>
    </location>
</feature>
<evidence type="ECO:0000313" key="2">
    <source>
        <dbReference type="EMBL" id="KAF7305879.1"/>
    </source>
</evidence>
<keyword evidence="3" id="KW-1185">Reference proteome</keyword>
<dbReference type="InterPro" id="IPR025533">
    <property type="entry name" value="DUF4419"/>
</dbReference>
<dbReference type="AlphaFoldDB" id="A0A8H6W4W9"/>
<sequence length="476" mass="53169">MPVSFKVAAHRAEVVAGSDSGTAGDYTKGKTAREMLVAACTKESKTAGAIRGTSFHEPDSVAPATEANLRRQDSNATGTQKPLPIINAIPKPNGFFHALSEAYNKHHHLVLRPDDVWLAILVQFNFFVNANSEALRANFVAHDKKKKLEVERTELIDFGEFARAMTHEVSKNVVDPALRAWTLPDFSTTTVRDTTVASIMLMATLKSYFEYEFSSILCGIPSVTLEGERADWKEVLRRARKLKEYGVQTIAWYHLLAPVLRRFVRAFDEPRGEENVQFWQRVAHHTVEGSGSAVYSGWATAFTVFDEKGRWIGSQLRSQDSVRTSVAPESMSADIFWATFLLDDPRNQWRSSPCLTLDGTPYHTLNALKIPSCYATVDVVLHDKSTGAKTDTTMLAGVVATEVCSSKATFPHISGVRRGYYGDTLRPLAGWWLFEKLPVKLPATVVQEDQRRRSKSSRRSSSRQPSAPVYIRIEQE</sequence>
<proteinExistence type="predicted"/>
<gene>
    <name evidence="2" type="ORF">HMN09_00742100</name>
</gene>
<comment type="caution">
    <text evidence="2">The sequence shown here is derived from an EMBL/GenBank/DDBJ whole genome shotgun (WGS) entry which is preliminary data.</text>
</comment>
<dbReference type="PANTHER" id="PTHR31252">
    <property type="entry name" value="DUF4419 DOMAIN-CONTAINING PROTEIN"/>
    <property type="match status" value="1"/>
</dbReference>
<dbReference type="Proteomes" id="UP000613580">
    <property type="component" value="Unassembled WGS sequence"/>
</dbReference>
<organism evidence="2 3">
    <name type="scientific">Mycena chlorophos</name>
    <name type="common">Agaric fungus</name>
    <name type="synonym">Agaricus chlorophos</name>
    <dbReference type="NCBI Taxonomy" id="658473"/>
    <lineage>
        <taxon>Eukaryota</taxon>
        <taxon>Fungi</taxon>
        <taxon>Dikarya</taxon>
        <taxon>Basidiomycota</taxon>
        <taxon>Agaricomycotina</taxon>
        <taxon>Agaricomycetes</taxon>
        <taxon>Agaricomycetidae</taxon>
        <taxon>Agaricales</taxon>
        <taxon>Marasmiineae</taxon>
        <taxon>Mycenaceae</taxon>
        <taxon>Mycena</taxon>
    </lineage>
</organism>
<name>A0A8H6W4W9_MYCCL</name>